<keyword evidence="2" id="KW-0472">Membrane</keyword>
<feature type="region of interest" description="Disordered" evidence="1">
    <location>
        <begin position="63"/>
        <end position="87"/>
    </location>
</feature>
<gene>
    <name evidence="3" type="ORF">DLJ53_08575</name>
</gene>
<dbReference type="Proteomes" id="UP000249590">
    <property type="component" value="Unassembled WGS sequence"/>
</dbReference>
<proteinExistence type="predicted"/>
<keyword evidence="2" id="KW-1133">Transmembrane helix</keyword>
<protein>
    <recommendedName>
        <fullName evidence="5">DUF2933 domain-containing protein</fullName>
    </recommendedName>
</protein>
<reference evidence="3 4" key="1">
    <citation type="submission" date="2018-05" db="EMBL/GenBank/DDBJ databases">
        <title>Acuticoccus sediminis sp. nov., isolated from deep-sea sediment of Indian Ocean.</title>
        <authorList>
            <person name="Liu X."/>
            <person name="Lai Q."/>
            <person name="Du Y."/>
            <person name="Sun F."/>
            <person name="Zhang X."/>
            <person name="Wang S."/>
            <person name="Shao Z."/>
        </authorList>
    </citation>
    <scope>NUCLEOTIDE SEQUENCE [LARGE SCALE GENOMIC DNA]</scope>
    <source>
        <strain evidence="3 4">PTG4-2</strain>
    </source>
</reference>
<feature type="transmembrane region" description="Helical" evidence="2">
    <location>
        <begin position="37"/>
        <end position="57"/>
    </location>
</feature>
<dbReference type="OrthoDB" id="5298481at2"/>
<dbReference type="AlphaFoldDB" id="A0A8B2NY10"/>
<keyword evidence="2" id="KW-0812">Transmembrane</keyword>
<accession>A0A8B2NY10</accession>
<sequence length="87" mass="9240">MDHGENRRGFFASRANMVLLVFLAVGGFYLVSEHWAHLSGVGPLLLLLGLCIGMHFFMHGGHGGHGSGSDENGPPPGGGREPGDHRH</sequence>
<dbReference type="EMBL" id="QHHQ01000002">
    <property type="protein sequence ID" value="RAI01480.1"/>
    <property type="molecule type" value="Genomic_DNA"/>
</dbReference>
<keyword evidence="4" id="KW-1185">Reference proteome</keyword>
<feature type="transmembrane region" description="Helical" evidence="2">
    <location>
        <begin position="12"/>
        <end position="31"/>
    </location>
</feature>
<evidence type="ECO:0000313" key="4">
    <source>
        <dbReference type="Proteomes" id="UP000249590"/>
    </source>
</evidence>
<evidence type="ECO:0000256" key="2">
    <source>
        <dbReference type="SAM" id="Phobius"/>
    </source>
</evidence>
<dbReference type="InterPro" id="IPR021682">
    <property type="entry name" value="DUF2933"/>
</dbReference>
<evidence type="ECO:0008006" key="5">
    <source>
        <dbReference type="Google" id="ProtNLM"/>
    </source>
</evidence>
<organism evidence="3 4">
    <name type="scientific">Acuticoccus sediminis</name>
    <dbReference type="NCBI Taxonomy" id="2184697"/>
    <lineage>
        <taxon>Bacteria</taxon>
        <taxon>Pseudomonadati</taxon>
        <taxon>Pseudomonadota</taxon>
        <taxon>Alphaproteobacteria</taxon>
        <taxon>Hyphomicrobiales</taxon>
        <taxon>Amorphaceae</taxon>
        <taxon>Acuticoccus</taxon>
    </lineage>
</organism>
<evidence type="ECO:0000313" key="3">
    <source>
        <dbReference type="EMBL" id="RAI01480.1"/>
    </source>
</evidence>
<name>A0A8B2NY10_9HYPH</name>
<dbReference type="RefSeq" id="WP_111344329.1">
    <property type="nucleotide sequence ID" value="NZ_QHHQ01000002.1"/>
</dbReference>
<comment type="caution">
    <text evidence="3">The sequence shown here is derived from an EMBL/GenBank/DDBJ whole genome shotgun (WGS) entry which is preliminary data.</text>
</comment>
<evidence type="ECO:0000256" key="1">
    <source>
        <dbReference type="SAM" id="MobiDB-lite"/>
    </source>
</evidence>
<dbReference type="Pfam" id="PF11666">
    <property type="entry name" value="DUF2933"/>
    <property type="match status" value="1"/>
</dbReference>